<dbReference type="Pfam" id="PF02915">
    <property type="entry name" value="Rubrerythrin"/>
    <property type="match status" value="1"/>
</dbReference>
<gene>
    <name evidence="2" type="ORF">CEE36_05090</name>
</gene>
<dbReference type="Gene3D" id="1.20.1260.10">
    <property type="match status" value="1"/>
</dbReference>
<dbReference type="Proteomes" id="UP000317778">
    <property type="component" value="Unassembled WGS sequence"/>
</dbReference>
<accession>A0A532V7F8</accession>
<dbReference type="InterPro" id="IPR012347">
    <property type="entry name" value="Ferritin-like"/>
</dbReference>
<reference evidence="2 3" key="1">
    <citation type="submission" date="2017-06" db="EMBL/GenBank/DDBJ databases">
        <title>Novel microbial phyla capable of carbon fixation and sulfur reduction in deep-sea sediments.</title>
        <authorList>
            <person name="Huang J."/>
            <person name="Baker B."/>
            <person name="Wang Y."/>
        </authorList>
    </citation>
    <scope>NUCLEOTIDE SEQUENCE [LARGE SCALE GENOMIC DNA]</scope>
    <source>
        <strain evidence="2">B3_TA06</strain>
    </source>
</reference>
<dbReference type="AlphaFoldDB" id="A0A532V7F8"/>
<protein>
    <recommendedName>
        <fullName evidence="1">Rubrerythrin diiron-binding domain-containing protein</fullName>
    </recommendedName>
</protein>
<evidence type="ECO:0000313" key="3">
    <source>
        <dbReference type="Proteomes" id="UP000317778"/>
    </source>
</evidence>
<dbReference type="PANTHER" id="PTHR33531">
    <property type="entry name" value="RUBRERYTHRIN SUBFAMILY"/>
    <property type="match status" value="1"/>
</dbReference>
<evidence type="ECO:0000259" key="1">
    <source>
        <dbReference type="Pfam" id="PF02915"/>
    </source>
</evidence>
<sequence>MGIKFSGYEIGEMAIQIERNGKAFYEELARKSNEADMRTFFKYLADQEDVHLERFKELRDRLSKEGYVAPYDWDEARDYLAALVSKEVFADENMGARLAKEAPDEAAAFDAAIGLEKDSLLFYHEMMRFVNKQDHPLIEAIADEERKHITDLTQKRKERGI</sequence>
<organism evidence="2 3">
    <name type="scientific">candidate division TA06 bacterium B3_TA06</name>
    <dbReference type="NCBI Taxonomy" id="2012487"/>
    <lineage>
        <taxon>Bacteria</taxon>
        <taxon>Bacteria division TA06</taxon>
    </lineage>
</organism>
<dbReference type="PANTHER" id="PTHR33531:SF7">
    <property type="entry name" value="HYPOTHETICAL MEMBRANE PROTEIN, CONSERVED"/>
    <property type="match status" value="1"/>
</dbReference>
<dbReference type="GO" id="GO:0046872">
    <property type="term" value="F:metal ion binding"/>
    <property type="evidence" value="ECO:0007669"/>
    <property type="project" value="InterPro"/>
</dbReference>
<name>A0A532V7F8_UNCT6</name>
<dbReference type="SUPFAM" id="SSF47240">
    <property type="entry name" value="Ferritin-like"/>
    <property type="match status" value="1"/>
</dbReference>
<dbReference type="CDD" id="cd01045">
    <property type="entry name" value="Ferritin_like_AB"/>
    <property type="match status" value="1"/>
</dbReference>
<feature type="domain" description="Rubrerythrin diiron-binding" evidence="1">
    <location>
        <begin position="12"/>
        <end position="150"/>
    </location>
</feature>
<dbReference type="GO" id="GO:0016491">
    <property type="term" value="F:oxidoreductase activity"/>
    <property type="evidence" value="ECO:0007669"/>
    <property type="project" value="InterPro"/>
</dbReference>
<dbReference type="InterPro" id="IPR009078">
    <property type="entry name" value="Ferritin-like_SF"/>
</dbReference>
<proteinExistence type="predicted"/>
<dbReference type="InterPro" id="IPR003251">
    <property type="entry name" value="Rr_diiron-bd_dom"/>
</dbReference>
<dbReference type="EMBL" id="NJBO01000006">
    <property type="protein sequence ID" value="TKJ43126.1"/>
    <property type="molecule type" value="Genomic_DNA"/>
</dbReference>
<comment type="caution">
    <text evidence="2">The sequence shown here is derived from an EMBL/GenBank/DDBJ whole genome shotgun (WGS) entry which is preliminary data.</text>
</comment>
<evidence type="ECO:0000313" key="2">
    <source>
        <dbReference type="EMBL" id="TKJ43126.1"/>
    </source>
</evidence>